<dbReference type="GO" id="GO:0006412">
    <property type="term" value="P:translation"/>
    <property type="evidence" value="ECO:0007669"/>
    <property type="project" value="UniProtKB-KW"/>
</dbReference>
<dbReference type="InterPro" id="IPR036754">
    <property type="entry name" value="YbaK/aa-tRNA-synt-asso_dom_sf"/>
</dbReference>
<evidence type="ECO:0000313" key="6">
    <source>
        <dbReference type="EMBL" id="SCM79453.1"/>
    </source>
</evidence>
<dbReference type="PANTHER" id="PTHR30411">
    <property type="entry name" value="CYTOPLASMIC PROTEIN"/>
    <property type="match status" value="1"/>
</dbReference>
<reference evidence="6" key="1">
    <citation type="submission" date="2016-08" db="EMBL/GenBank/DDBJ databases">
        <authorList>
            <person name="Seilhamer J.J."/>
        </authorList>
    </citation>
    <scope>NUCLEOTIDE SEQUENCE</scope>
    <source>
        <strain evidence="6">86</strain>
    </source>
</reference>
<dbReference type="PIRSF" id="PIRSF006181">
    <property type="entry name" value="EbsC_YbaK"/>
    <property type="match status" value="1"/>
</dbReference>
<dbReference type="AlphaFoldDB" id="A0A212LPH1"/>
<dbReference type="EMBL" id="FMJE01000002">
    <property type="protein sequence ID" value="SCM79453.1"/>
    <property type="molecule type" value="Genomic_DNA"/>
</dbReference>
<evidence type="ECO:0000256" key="2">
    <source>
        <dbReference type="ARBA" id="ARBA00022917"/>
    </source>
</evidence>
<dbReference type="Gene3D" id="3.90.960.10">
    <property type="entry name" value="YbaK/aminoacyl-tRNA synthetase-associated domain"/>
    <property type="match status" value="1"/>
</dbReference>
<feature type="domain" description="YbaK/aminoacyl-tRNA synthetase-associated" evidence="5">
    <location>
        <begin position="32"/>
        <end position="144"/>
    </location>
</feature>
<keyword evidence="3 4" id="KW-0456">Lyase</keyword>
<dbReference type="GO" id="GO:0002161">
    <property type="term" value="F:aminoacyl-tRNA deacylase activity"/>
    <property type="evidence" value="ECO:0007669"/>
    <property type="project" value="InterPro"/>
</dbReference>
<dbReference type="SUPFAM" id="SSF55826">
    <property type="entry name" value="YbaK/ProRS associated domain"/>
    <property type="match status" value="1"/>
</dbReference>
<evidence type="ECO:0000259" key="5">
    <source>
        <dbReference type="Pfam" id="PF04073"/>
    </source>
</evidence>
<dbReference type="Pfam" id="PF04073">
    <property type="entry name" value="tRNA_edit"/>
    <property type="match status" value="1"/>
</dbReference>
<accession>A0A212LPH1</accession>
<evidence type="ECO:0000256" key="1">
    <source>
        <dbReference type="ARBA" id="ARBA00009798"/>
    </source>
</evidence>
<evidence type="ECO:0000256" key="3">
    <source>
        <dbReference type="ARBA" id="ARBA00023239"/>
    </source>
</evidence>
<sequence>MKTNAARILDGLKITYELHEYAVDEHDLSAGHVADKVNMPHNQVFKTLVAKGDKNGVLMACIPGDAELDLKALAAASGNKKVEMVALKEVQPLTGYVRGGVSPLGPKKRYPVFLDESAAKWPVIAVSAGIRGCQITLAPDDLVKAVNARLCLIARGE</sequence>
<name>A0A212LPH1_9FIRM</name>
<comment type="similarity">
    <text evidence="1 4">Belongs to the prolyl-tRNA editing family. YbaK/EbsC subfamily.</text>
</comment>
<dbReference type="InterPro" id="IPR004369">
    <property type="entry name" value="Prolyl-tRNA_editing_YbaK/EbsC"/>
</dbReference>
<protein>
    <recommendedName>
        <fullName evidence="4">Cys-tRNA(Pro)/Cys-tRNA(Cys) deacylase</fullName>
        <ecNumber evidence="4">4.2.-.-</ecNumber>
    </recommendedName>
</protein>
<dbReference type="InterPro" id="IPR007214">
    <property type="entry name" value="YbaK/aa-tRNA-synth-assoc-dom"/>
</dbReference>
<dbReference type="RefSeq" id="WP_288183541.1">
    <property type="nucleotide sequence ID" value="NZ_LT608335.1"/>
</dbReference>
<dbReference type="PANTHER" id="PTHR30411:SF0">
    <property type="entry name" value="CYS-TRNA(PRO)_CYS-TRNA(CYS) DEACYLASE YBAK"/>
    <property type="match status" value="1"/>
</dbReference>
<keyword evidence="2 4" id="KW-0648">Protein biosynthesis</keyword>
<dbReference type="CDD" id="cd00002">
    <property type="entry name" value="YbaK_deacylase"/>
    <property type="match status" value="1"/>
</dbReference>
<gene>
    <name evidence="6" type="ORF">KL86SPO_20576</name>
</gene>
<organism evidence="6">
    <name type="scientific">uncultured Sporomusa sp</name>
    <dbReference type="NCBI Taxonomy" id="307249"/>
    <lineage>
        <taxon>Bacteria</taxon>
        <taxon>Bacillati</taxon>
        <taxon>Bacillota</taxon>
        <taxon>Negativicutes</taxon>
        <taxon>Selenomonadales</taxon>
        <taxon>Sporomusaceae</taxon>
        <taxon>Sporomusa</taxon>
        <taxon>environmental samples</taxon>
    </lineage>
</organism>
<dbReference type="GO" id="GO:0016829">
    <property type="term" value="F:lyase activity"/>
    <property type="evidence" value="ECO:0007669"/>
    <property type="project" value="UniProtKB-KW"/>
</dbReference>
<dbReference type="NCBIfam" id="TIGR00011">
    <property type="entry name" value="YbaK_EbsC"/>
    <property type="match status" value="1"/>
</dbReference>
<dbReference type="EC" id="4.2.-.-" evidence="4"/>
<evidence type="ECO:0000256" key="4">
    <source>
        <dbReference type="PIRNR" id="PIRNR006181"/>
    </source>
</evidence>
<proteinExistence type="inferred from homology"/>